<reference evidence="2 3" key="1">
    <citation type="journal article" date="2019" name="Int. J. Syst. Evol. Microbiol.">
        <title>The Global Catalogue of Microorganisms (GCM) 10K type strain sequencing project: providing services to taxonomists for standard genome sequencing and annotation.</title>
        <authorList>
            <consortium name="The Broad Institute Genomics Platform"/>
            <consortium name="The Broad Institute Genome Sequencing Center for Infectious Disease"/>
            <person name="Wu L."/>
            <person name="Ma J."/>
        </authorList>
    </citation>
    <scope>NUCLEOTIDE SEQUENCE [LARGE SCALE GENOMIC DNA]</scope>
    <source>
        <strain evidence="2 3">JCM 15933</strain>
    </source>
</reference>
<keyword evidence="3" id="KW-1185">Reference proteome</keyword>
<evidence type="ECO:0000313" key="3">
    <source>
        <dbReference type="Proteomes" id="UP001501470"/>
    </source>
</evidence>
<keyword evidence="1" id="KW-1133">Transmembrane helix</keyword>
<keyword evidence="1" id="KW-0472">Membrane</keyword>
<organism evidence="2 3">
    <name type="scientific">Dactylosporangium maewongense</name>
    <dbReference type="NCBI Taxonomy" id="634393"/>
    <lineage>
        <taxon>Bacteria</taxon>
        <taxon>Bacillati</taxon>
        <taxon>Actinomycetota</taxon>
        <taxon>Actinomycetes</taxon>
        <taxon>Micromonosporales</taxon>
        <taxon>Micromonosporaceae</taxon>
        <taxon>Dactylosporangium</taxon>
    </lineage>
</organism>
<evidence type="ECO:0000256" key="1">
    <source>
        <dbReference type="SAM" id="Phobius"/>
    </source>
</evidence>
<dbReference type="Proteomes" id="UP001501470">
    <property type="component" value="Unassembled WGS sequence"/>
</dbReference>
<proteinExistence type="predicted"/>
<sequence length="59" mass="6488">MRIAPTTLMLRRRWRAARADDRGATSIEWAMFALLALLIAGLVVGAITLAINNRLPGIQ</sequence>
<dbReference type="EMBL" id="BAAAQD010000043">
    <property type="protein sequence ID" value="GAA1570013.1"/>
    <property type="molecule type" value="Genomic_DNA"/>
</dbReference>
<comment type="caution">
    <text evidence="2">The sequence shown here is derived from an EMBL/GenBank/DDBJ whole genome shotgun (WGS) entry which is preliminary data.</text>
</comment>
<evidence type="ECO:0000313" key="2">
    <source>
        <dbReference type="EMBL" id="GAA1570013.1"/>
    </source>
</evidence>
<feature type="transmembrane region" description="Helical" evidence="1">
    <location>
        <begin position="29"/>
        <end position="51"/>
    </location>
</feature>
<protein>
    <recommendedName>
        <fullName evidence="4">Flp family type IVb pilin</fullName>
    </recommendedName>
</protein>
<gene>
    <name evidence="2" type="ORF">GCM10009827_109810</name>
</gene>
<name>A0ABN2D3Z3_9ACTN</name>
<accession>A0ABN2D3Z3</accession>
<keyword evidence="1" id="KW-0812">Transmembrane</keyword>
<evidence type="ECO:0008006" key="4">
    <source>
        <dbReference type="Google" id="ProtNLM"/>
    </source>
</evidence>